<evidence type="ECO:0000313" key="4">
    <source>
        <dbReference type="Proteomes" id="UP001236369"/>
    </source>
</evidence>
<dbReference type="InterPro" id="IPR014001">
    <property type="entry name" value="Helicase_ATP-bd"/>
</dbReference>
<dbReference type="Proteomes" id="UP001236369">
    <property type="component" value="Unassembled WGS sequence"/>
</dbReference>
<dbReference type="InterPro" id="IPR006935">
    <property type="entry name" value="Helicase/UvrB_N"/>
</dbReference>
<dbReference type="InterPro" id="IPR027417">
    <property type="entry name" value="P-loop_NTPase"/>
</dbReference>
<organism evidence="3 4">
    <name type="scientific">Methylobacterium persicinum</name>
    <dbReference type="NCBI Taxonomy" id="374426"/>
    <lineage>
        <taxon>Bacteria</taxon>
        <taxon>Pseudomonadati</taxon>
        <taxon>Pseudomonadota</taxon>
        <taxon>Alphaproteobacteria</taxon>
        <taxon>Hyphomicrobiales</taxon>
        <taxon>Methylobacteriaceae</taxon>
        <taxon>Methylobacterium</taxon>
    </lineage>
</organism>
<feature type="domain" description="Helicase ATP-binding" evidence="1">
    <location>
        <begin position="17"/>
        <end position="158"/>
    </location>
</feature>
<evidence type="ECO:0000259" key="2">
    <source>
        <dbReference type="PROSITE" id="PS51194"/>
    </source>
</evidence>
<dbReference type="PANTHER" id="PTHR47396:SF1">
    <property type="entry name" value="ATP-DEPENDENT HELICASE IRC3-RELATED"/>
    <property type="match status" value="1"/>
</dbReference>
<dbReference type="EMBL" id="JAUSVV010000023">
    <property type="protein sequence ID" value="MDQ0445195.1"/>
    <property type="molecule type" value="Genomic_DNA"/>
</dbReference>
<evidence type="ECO:0000259" key="1">
    <source>
        <dbReference type="PROSITE" id="PS51192"/>
    </source>
</evidence>
<protein>
    <submittedName>
        <fullName evidence="3">DNA repair protein RadD</fullName>
    </submittedName>
</protein>
<dbReference type="SMART" id="SM00487">
    <property type="entry name" value="DEXDc"/>
    <property type="match status" value="1"/>
</dbReference>
<dbReference type="SMART" id="SM00490">
    <property type="entry name" value="HELICc"/>
    <property type="match status" value="1"/>
</dbReference>
<sequence length="546" mass="59168">MLTLRDYQRDSLDALYAYWQDGGGNGLIVLPTGAGKALVIAALTSELLARWPDLRIGIVTHTRELVAQNFKELLGYWPAAPAGIYSAGLGRRDTRSRILFMSIQSVFRKVRQLGAFDVIIVDEAHLIPRSSDTSYGRFLADLRDLTPDMRVVGTTATPYRLDSGRLDEGDGAIFDRVVYDANVGDLIRESYLSPLVSKATFTQLDTTGVAKRGGDFVPGQLAAAVDHDHITRAAVAEMVQFGAERRAWLAFCAGVAHALHVRDAIREAGFTAETVTGETPAGERDRIIGAFKAGRIRCLTSVSVLTTGFNVPQVDMLALLRPTQSTGLYVQMVGRALRKAPGKTDALILDYAGCVKAHGPIDAITARGAPKAKKGKDGEDEVRAKECPACQSLNPLNARECVTCGHEWIRDEAPKHDAVADATHTILSTDGPPWLDVSAVAFARHQKVGSPDSLRAEFHCGIATHRVWVCLEHQGTARRKAGEWWRRMGGGDAPGTVAEGLARASGLIWPDQIQVRQNGKFWEVVGYRFAAASGWSPRAVIPAEAA</sequence>
<dbReference type="RefSeq" id="WP_238248686.1">
    <property type="nucleotide sequence ID" value="NZ_BPQX01000021.1"/>
</dbReference>
<evidence type="ECO:0000313" key="3">
    <source>
        <dbReference type="EMBL" id="MDQ0445195.1"/>
    </source>
</evidence>
<dbReference type="SUPFAM" id="SSF52540">
    <property type="entry name" value="P-loop containing nucleoside triphosphate hydrolases"/>
    <property type="match status" value="1"/>
</dbReference>
<name>A0ABU0HTZ1_9HYPH</name>
<reference evidence="3 4" key="1">
    <citation type="submission" date="2023-07" db="EMBL/GenBank/DDBJ databases">
        <title>Genomic Encyclopedia of Type Strains, Phase IV (KMG-IV): sequencing the most valuable type-strain genomes for metagenomic binning, comparative biology and taxonomic classification.</title>
        <authorList>
            <person name="Goeker M."/>
        </authorList>
    </citation>
    <scope>NUCLEOTIDE SEQUENCE [LARGE SCALE GENOMIC DNA]</scope>
    <source>
        <strain evidence="3 4">DSM 19562</strain>
    </source>
</reference>
<dbReference type="PANTHER" id="PTHR47396">
    <property type="entry name" value="TYPE I RESTRICTION ENZYME ECOKI R PROTEIN"/>
    <property type="match status" value="1"/>
</dbReference>
<accession>A0ABU0HTZ1</accession>
<feature type="domain" description="Helicase C-terminal" evidence="2">
    <location>
        <begin position="234"/>
        <end position="379"/>
    </location>
</feature>
<comment type="caution">
    <text evidence="3">The sequence shown here is derived from an EMBL/GenBank/DDBJ whole genome shotgun (WGS) entry which is preliminary data.</text>
</comment>
<proteinExistence type="predicted"/>
<dbReference type="PROSITE" id="PS51194">
    <property type="entry name" value="HELICASE_CTER"/>
    <property type="match status" value="1"/>
</dbReference>
<dbReference type="Pfam" id="PF00271">
    <property type="entry name" value="Helicase_C"/>
    <property type="match status" value="1"/>
</dbReference>
<dbReference type="PROSITE" id="PS51192">
    <property type="entry name" value="HELICASE_ATP_BIND_1"/>
    <property type="match status" value="1"/>
</dbReference>
<dbReference type="InterPro" id="IPR050742">
    <property type="entry name" value="Helicase_Restrict-Modif_Enz"/>
</dbReference>
<dbReference type="Pfam" id="PF04851">
    <property type="entry name" value="ResIII"/>
    <property type="match status" value="1"/>
</dbReference>
<dbReference type="InterPro" id="IPR001650">
    <property type="entry name" value="Helicase_C-like"/>
</dbReference>
<keyword evidence="4" id="KW-1185">Reference proteome</keyword>
<gene>
    <name evidence="3" type="ORF">QO016_004722</name>
</gene>
<dbReference type="Gene3D" id="3.40.50.300">
    <property type="entry name" value="P-loop containing nucleotide triphosphate hydrolases"/>
    <property type="match status" value="2"/>
</dbReference>